<dbReference type="EMBL" id="CAQK01000594">
    <property type="protein sequence ID" value="CCQ52182.1"/>
    <property type="molecule type" value="Genomic_DNA"/>
</dbReference>
<reference evidence="1 2" key="1">
    <citation type="submission" date="2013-01" db="EMBL/GenBank/DDBJ databases">
        <authorList>
            <person name="Bench S."/>
        </authorList>
    </citation>
    <scope>NUCLEOTIDE SEQUENCE [LARGE SCALE GENOMIC DNA]</scope>
    <source>
        <strain evidence="1 2">WH 8502</strain>
    </source>
</reference>
<organism evidence="1 2">
    <name type="scientific">Crocosphaera watsonii WH 8502</name>
    <dbReference type="NCBI Taxonomy" id="423474"/>
    <lineage>
        <taxon>Bacteria</taxon>
        <taxon>Bacillati</taxon>
        <taxon>Cyanobacteriota</taxon>
        <taxon>Cyanophyceae</taxon>
        <taxon>Oscillatoriophycideae</taxon>
        <taxon>Chroococcales</taxon>
        <taxon>Aphanothecaceae</taxon>
        <taxon>Crocosphaera</taxon>
    </lineage>
</organism>
<dbReference type="RefSeq" id="WP_021831211.1">
    <property type="nucleotide sequence ID" value="NZ_CAQK01000594.1"/>
</dbReference>
<comment type="caution">
    <text evidence="1">The sequence shown here is derived from an EMBL/GenBank/DDBJ whole genome shotgun (WGS) entry which is preliminary data.</text>
</comment>
<proteinExistence type="predicted"/>
<evidence type="ECO:0000313" key="1">
    <source>
        <dbReference type="EMBL" id="CCQ52182.1"/>
    </source>
</evidence>
<reference evidence="1 2" key="2">
    <citation type="submission" date="2013-09" db="EMBL/GenBank/DDBJ databases">
        <title>Whole genome comparison of six Crocosphaera watsonii strains with differing phenotypes.</title>
        <authorList>
            <person name="Bench S.R."/>
            <person name="Heller P."/>
            <person name="Frank I."/>
            <person name="Arciniega M."/>
            <person name="Shilova I.N."/>
            <person name="Zehr J.P."/>
        </authorList>
    </citation>
    <scope>NUCLEOTIDE SEQUENCE [LARGE SCALE GENOMIC DNA]</scope>
    <source>
        <strain evidence="1 2">WH 8502</strain>
    </source>
</reference>
<accession>T2IH52</accession>
<sequence length="178" mass="20804">MWLSVREIRKVGDPEWDDYINFIGLQNLTEIRSLDSWCNPLIDDSSYAELFSSCNNYSLNNLGLSSIKELESIINQLPKLTSSKYYYLLIADSSQQEIDREMPYLKFLGYDLSDETWTSSLLNCGRWEGELMKIAQRVNQYGLLNWEDAILASSKLPRAWNNDHHSFVTIWELYQVIN</sequence>
<protein>
    <submittedName>
        <fullName evidence="1">Uncharacterized protein</fullName>
    </submittedName>
</protein>
<dbReference type="AlphaFoldDB" id="T2IH52"/>
<gene>
    <name evidence="1" type="ORF">CWATWH8502_3421</name>
</gene>
<evidence type="ECO:0000313" key="2">
    <source>
        <dbReference type="Proteomes" id="UP000018348"/>
    </source>
</evidence>
<dbReference type="Proteomes" id="UP000018348">
    <property type="component" value="Unassembled WGS sequence"/>
</dbReference>
<name>T2IH52_CROWT</name>